<dbReference type="InterPro" id="IPR006464">
    <property type="entry name" value="AcTrfase_RimI/Ard1"/>
</dbReference>
<evidence type="ECO:0000256" key="3">
    <source>
        <dbReference type="ARBA" id="ARBA00022679"/>
    </source>
</evidence>
<dbReference type="Proteomes" id="UP000289437">
    <property type="component" value="Unassembled WGS sequence"/>
</dbReference>
<dbReference type="AlphaFoldDB" id="A0A4Q0T2S2"/>
<dbReference type="GO" id="GO:0005737">
    <property type="term" value="C:cytoplasm"/>
    <property type="evidence" value="ECO:0007669"/>
    <property type="project" value="UniProtKB-SubCell"/>
</dbReference>
<comment type="similarity">
    <text evidence="1 5">Belongs to the acetyltransferase family. RimI subfamily.</text>
</comment>
<reference evidence="8" key="2">
    <citation type="submission" date="2019-02" db="EMBL/GenBank/DDBJ databases">
        <title>Granulicella sibirica sp. nov., a psychrotolerant acidobacterium isolated from an organic soil layer in forested tundra, West Siberia.</title>
        <authorList>
            <person name="Oshkin I.Y."/>
            <person name="Kulichevskaya I.S."/>
            <person name="Rijpstra W.I.C."/>
            <person name="Sinninghe Damste J.S."/>
            <person name="Rakitin A.L."/>
            <person name="Ravin N.V."/>
            <person name="Dedysh S.N."/>
        </authorList>
    </citation>
    <scope>NUCLEOTIDE SEQUENCE [LARGE SCALE GENOMIC DNA]</scope>
    <source>
        <strain evidence="8">AF10</strain>
    </source>
</reference>
<feature type="domain" description="N-acetyltransferase" evidence="6">
    <location>
        <begin position="1"/>
        <end position="154"/>
    </location>
</feature>
<evidence type="ECO:0000313" key="7">
    <source>
        <dbReference type="EMBL" id="RXH56730.1"/>
    </source>
</evidence>
<keyword evidence="2 5" id="KW-0963">Cytoplasm</keyword>
<evidence type="ECO:0000313" key="8">
    <source>
        <dbReference type="Proteomes" id="UP000289437"/>
    </source>
</evidence>
<comment type="catalytic activity">
    <reaction evidence="5">
        <text>N-terminal L-alanyl-[ribosomal protein bS18] + acetyl-CoA = N-terminal N(alpha)-acetyl-L-alanyl-[ribosomal protein bS18] + CoA + H(+)</text>
        <dbReference type="Rhea" id="RHEA:43756"/>
        <dbReference type="Rhea" id="RHEA-COMP:10676"/>
        <dbReference type="Rhea" id="RHEA-COMP:10677"/>
        <dbReference type="ChEBI" id="CHEBI:15378"/>
        <dbReference type="ChEBI" id="CHEBI:57287"/>
        <dbReference type="ChEBI" id="CHEBI:57288"/>
        <dbReference type="ChEBI" id="CHEBI:64718"/>
        <dbReference type="ChEBI" id="CHEBI:83683"/>
        <dbReference type="EC" id="2.3.1.266"/>
    </reaction>
</comment>
<dbReference type="GO" id="GO:0008999">
    <property type="term" value="F:protein-N-terminal-alanine acetyltransferase activity"/>
    <property type="evidence" value="ECO:0007669"/>
    <property type="project" value="UniProtKB-EC"/>
</dbReference>
<dbReference type="InterPro" id="IPR016181">
    <property type="entry name" value="Acyl_CoA_acyltransferase"/>
</dbReference>
<gene>
    <name evidence="7" type="ORF">GRAN_0040</name>
</gene>
<dbReference type="InterPro" id="IPR000182">
    <property type="entry name" value="GNAT_dom"/>
</dbReference>
<dbReference type="OrthoDB" id="9794566at2"/>
<evidence type="ECO:0000256" key="1">
    <source>
        <dbReference type="ARBA" id="ARBA00005395"/>
    </source>
</evidence>
<dbReference type="CDD" id="cd04301">
    <property type="entry name" value="NAT_SF"/>
    <property type="match status" value="1"/>
</dbReference>
<comment type="caution">
    <text evidence="7">The sequence shown here is derived from an EMBL/GenBank/DDBJ whole genome shotgun (WGS) entry which is preliminary data.</text>
</comment>
<comment type="function">
    <text evidence="5">Acetylates the N-terminal alanine of ribosomal protein bS18.</text>
</comment>
<comment type="subcellular location">
    <subcellularLocation>
        <location evidence="5">Cytoplasm</location>
    </subcellularLocation>
</comment>
<dbReference type="InterPro" id="IPR050680">
    <property type="entry name" value="YpeA/RimI_acetyltransf"/>
</dbReference>
<dbReference type="NCBIfam" id="TIGR01575">
    <property type="entry name" value="rimI"/>
    <property type="match status" value="1"/>
</dbReference>
<reference evidence="7 8" key="1">
    <citation type="submission" date="2018-11" db="EMBL/GenBank/DDBJ databases">
        <authorList>
            <person name="Mardanov A.V."/>
            <person name="Ravin N.V."/>
            <person name="Dedysh S.N."/>
        </authorList>
    </citation>
    <scope>NUCLEOTIDE SEQUENCE [LARGE SCALE GENOMIC DNA]</scope>
    <source>
        <strain evidence="7 8">AF10</strain>
    </source>
</reference>
<evidence type="ECO:0000259" key="6">
    <source>
        <dbReference type="PROSITE" id="PS51186"/>
    </source>
</evidence>
<organism evidence="7 8">
    <name type="scientific">Granulicella sibirica</name>
    <dbReference type="NCBI Taxonomy" id="2479048"/>
    <lineage>
        <taxon>Bacteria</taxon>
        <taxon>Pseudomonadati</taxon>
        <taxon>Acidobacteriota</taxon>
        <taxon>Terriglobia</taxon>
        <taxon>Terriglobales</taxon>
        <taxon>Acidobacteriaceae</taxon>
        <taxon>Granulicella</taxon>
    </lineage>
</organism>
<keyword evidence="3 7" id="KW-0808">Transferase</keyword>
<dbReference type="EMBL" id="RDSM01000001">
    <property type="protein sequence ID" value="RXH56730.1"/>
    <property type="molecule type" value="Genomic_DNA"/>
</dbReference>
<dbReference type="SUPFAM" id="SSF55729">
    <property type="entry name" value="Acyl-CoA N-acyltransferases (Nat)"/>
    <property type="match status" value="1"/>
</dbReference>
<accession>A0A4Q0T2S2</accession>
<evidence type="ECO:0000256" key="2">
    <source>
        <dbReference type="ARBA" id="ARBA00022490"/>
    </source>
</evidence>
<protein>
    <recommendedName>
        <fullName evidence="5">[Ribosomal protein bS18]-alanine N-acetyltransferase</fullName>
        <ecNumber evidence="5">2.3.1.266</ecNumber>
    </recommendedName>
</protein>
<dbReference type="PANTHER" id="PTHR43420:SF44">
    <property type="entry name" value="ACETYLTRANSFERASE YPEA"/>
    <property type="match status" value="1"/>
</dbReference>
<keyword evidence="4" id="KW-0012">Acyltransferase</keyword>
<proteinExistence type="inferred from homology"/>
<evidence type="ECO:0000256" key="5">
    <source>
        <dbReference type="RuleBase" id="RU363094"/>
    </source>
</evidence>
<evidence type="ECO:0000256" key="4">
    <source>
        <dbReference type="ARBA" id="ARBA00023315"/>
    </source>
</evidence>
<dbReference type="EC" id="2.3.1.266" evidence="5"/>
<sequence length="154" mass="17029">MLVRVGKLEDIEAILAIERSAPEAPHWPSQEYRKALEPAAGAVHRKLFVCETPEGLLGFAVGTVLDAGGQCEGELENLAVREEARRQGIGLALCTAVFSWCQEQAAKEVALEVRASSAGAIRLYEKLGFQKIGERRAYYREPLDDAILMRWLMS</sequence>
<dbReference type="Gene3D" id="3.40.630.30">
    <property type="match status" value="1"/>
</dbReference>
<keyword evidence="8" id="KW-1185">Reference proteome</keyword>
<dbReference type="PROSITE" id="PS51186">
    <property type="entry name" value="GNAT"/>
    <property type="match status" value="1"/>
</dbReference>
<dbReference type="PANTHER" id="PTHR43420">
    <property type="entry name" value="ACETYLTRANSFERASE"/>
    <property type="match status" value="1"/>
</dbReference>
<dbReference type="RefSeq" id="WP_128911015.1">
    <property type="nucleotide sequence ID" value="NZ_RDSM01000001.1"/>
</dbReference>
<dbReference type="Pfam" id="PF00583">
    <property type="entry name" value="Acetyltransf_1"/>
    <property type="match status" value="1"/>
</dbReference>
<name>A0A4Q0T2S2_9BACT</name>